<feature type="transmembrane region" description="Helical" evidence="13">
    <location>
        <begin position="563"/>
        <end position="582"/>
    </location>
</feature>
<evidence type="ECO:0000256" key="12">
    <source>
        <dbReference type="SAM" id="MobiDB-lite"/>
    </source>
</evidence>
<feature type="transmembrane region" description="Helical" evidence="13">
    <location>
        <begin position="384"/>
        <end position="406"/>
    </location>
</feature>
<dbReference type="PANTHER" id="PTHR10408:SF9">
    <property type="entry name" value="STEROL O-ACYLTRANSFERASE 2-RELATED"/>
    <property type="match status" value="1"/>
</dbReference>
<keyword evidence="6 13" id="KW-1133">Transmembrane helix</keyword>
<dbReference type="InterPro" id="IPR004299">
    <property type="entry name" value="MBOAT_fam"/>
</dbReference>
<feature type="transmembrane region" description="Helical" evidence="13">
    <location>
        <begin position="508"/>
        <end position="527"/>
    </location>
</feature>
<feature type="region of interest" description="Disordered" evidence="12">
    <location>
        <begin position="238"/>
        <end position="264"/>
    </location>
</feature>
<keyword evidence="4 13" id="KW-0812">Transmembrane</keyword>
<feature type="compositionally biased region" description="Low complexity" evidence="12">
    <location>
        <begin position="248"/>
        <end position="262"/>
    </location>
</feature>
<comment type="function">
    <text evidence="9">Sterol O-acyltransferase that catalyzes the formation of stery esters.</text>
</comment>
<evidence type="ECO:0000256" key="11">
    <source>
        <dbReference type="PIRSR" id="PIRSR000439-1"/>
    </source>
</evidence>
<protein>
    <recommendedName>
        <fullName evidence="10">O-acyltransferase</fullName>
    </recommendedName>
</protein>
<dbReference type="PANTHER" id="PTHR10408">
    <property type="entry name" value="STEROL O-ACYLTRANSFERASE"/>
    <property type="match status" value="1"/>
</dbReference>
<evidence type="ECO:0000256" key="8">
    <source>
        <dbReference type="ARBA" id="ARBA00023315"/>
    </source>
</evidence>
<dbReference type="AlphaFoldDB" id="A0A166HTW4"/>
<keyword evidence="3 10" id="KW-0808">Transferase</keyword>
<accession>A0A166HTW4</accession>
<evidence type="ECO:0000256" key="10">
    <source>
        <dbReference type="PIRNR" id="PIRNR000439"/>
    </source>
</evidence>
<dbReference type="GO" id="GO:0008204">
    <property type="term" value="P:ergosterol metabolic process"/>
    <property type="evidence" value="ECO:0007669"/>
    <property type="project" value="TreeGrafter"/>
</dbReference>
<reference evidence="14 15" key="1">
    <citation type="journal article" date="2016" name="Mol. Biol. Evol.">
        <title>Comparative Genomics of Early-Diverging Mushroom-Forming Fungi Provides Insights into the Origins of Lignocellulose Decay Capabilities.</title>
        <authorList>
            <person name="Nagy L.G."/>
            <person name="Riley R."/>
            <person name="Tritt A."/>
            <person name="Adam C."/>
            <person name="Daum C."/>
            <person name="Floudas D."/>
            <person name="Sun H."/>
            <person name="Yadav J.S."/>
            <person name="Pangilinan J."/>
            <person name="Larsson K.H."/>
            <person name="Matsuura K."/>
            <person name="Barry K."/>
            <person name="Labutti K."/>
            <person name="Kuo R."/>
            <person name="Ohm R.A."/>
            <person name="Bhattacharya S.S."/>
            <person name="Shirouzu T."/>
            <person name="Yoshinaga Y."/>
            <person name="Martin F.M."/>
            <person name="Grigoriev I.V."/>
            <person name="Hibbett D.S."/>
        </authorList>
    </citation>
    <scope>NUCLEOTIDE SEQUENCE [LARGE SCALE GENOMIC DNA]</scope>
    <source>
        <strain evidence="14 15">HHB10207 ss-3</strain>
    </source>
</reference>
<evidence type="ECO:0000256" key="9">
    <source>
        <dbReference type="ARBA" id="ARBA00023568"/>
    </source>
</evidence>
<dbReference type="InterPro" id="IPR014371">
    <property type="entry name" value="Oat_ACAT_DAG_ARE"/>
</dbReference>
<evidence type="ECO:0000313" key="14">
    <source>
        <dbReference type="EMBL" id="KZT43075.1"/>
    </source>
</evidence>
<sequence>MTTIIPNGSPNPALYVQIVSLRTEILNSTIETADGTLYVSKPFLSSGSKRLRALIAFTPRTSHFDTNNAQSGVNEFRGFFTLFWISIFLLTVQSYIHSYEATGQPIALAFAAMFSRHAGMLALSDGVLVLSTSFCVFFARLLQKRWISYYGAGLAIQHTFQALVLATAVTWTFHRQWPWVQSGYLTLHSFVMIMKSHSYMAVNGYLSWIDEQYRETEALLRAACESSAIGGWDKALSDAKAAQPPSPSGSQLSTQSGSGTPSVQGVVVDGTTKSYIDAPTAVALRNRLLAHVSNDQQEKANTSPPPPSSFDILTHHPSSHISSMAKDLTSMEKELISKGPERVQWPQNVTIKNFAEYQLFPTLVYELEFPRTDKIRPLYVLEKTVATFGSFALLYTVTAHLILPLVPTSDQSFLRSLLDLALPFMLSYLLLFYIIFECICNGFAELSRFADRGFYEDWVCHSELDIHKWNATSWDEFARKWNKPVHNFLLLHVYASTISHYKLSKHSATLVTFLLSAIAHELVMVVVTKKIRMYLFLLQMIQMPMIALGRIPAIRRNRTLGNIVFWLGLYAGFPLLCVAYCAY</sequence>
<feature type="transmembrane region" description="Helical" evidence="13">
    <location>
        <begin position="426"/>
        <end position="444"/>
    </location>
</feature>
<dbReference type="PIRSF" id="PIRSF000439">
    <property type="entry name" value="Oat_ACAT_DAG_ARE"/>
    <property type="match status" value="1"/>
</dbReference>
<organism evidence="14 15">
    <name type="scientific">Sistotremastrum suecicum HHB10207 ss-3</name>
    <dbReference type="NCBI Taxonomy" id="1314776"/>
    <lineage>
        <taxon>Eukaryota</taxon>
        <taxon>Fungi</taxon>
        <taxon>Dikarya</taxon>
        <taxon>Basidiomycota</taxon>
        <taxon>Agaricomycotina</taxon>
        <taxon>Agaricomycetes</taxon>
        <taxon>Sistotremastrales</taxon>
        <taxon>Sistotremastraceae</taxon>
        <taxon>Sistotremastrum</taxon>
    </lineage>
</organism>
<keyword evidence="8 10" id="KW-0012">Acyltransferase</keyword>
<feature type="transmembrane region" description="Helical" evidence="13">
    <location>
        <begin position="79"/>
        <end position="98"/>
    </location>
</feature>
<evidence type="ECO:0000256" key="7">
    <source>
        <dbReference type="ARBA" id="ARBA00023136"/>
    </source>
</evidence>
<evidence type="ECO:0000313" key="15">
    <source>
        <dbReference type="Proteomes" id="UP000076798"/>
    </source>
</evidence>
<proteinExistence type="inferred from homology"/>
<dbReference type="STRING" id="1314776.A0A166HTW4"/>
<comment type="subcellular location">
    <subcellularLocation>
        <location evidence="1 10">Endoplasmic reticulum membrane</location>
        <topology evidence="1 10">Multi-pass membrane protein</topology>
    </subcellularLocation>
</comment>
<keyword evidence="5 10" id="KW-0256">Endoplasmic reticulum</keyword>
<evidence type="ECO:0000256" key="3">
    <source>
        <dbReference type="ARBA" id="ARBA00022679"/>
    </source>
</evidence>
<keyword evidence="7 10" id="KW-0472">Membrane</keyword>
<evidence type="ECO:0000256" key="6">
    <source>
        <dbReference type="ARBA" id="ARBA00022989"/>
    </source>
</evidence>
<dbReference type="GO" id="GO:0034737">
    <property type="term" value="F:ergosterol O-acyltransferase activity"/>
    <property type="evidence" value="ECO:0007669"/>
    <property type="project" value="TreeGrafter"/>
</dbReference>
<dbReference type="EMBL" id="KV428009">
    <property type="protein sequence ID" value="KZT43075.1"/>
    <property type="molecule type" value="Genomic_DNA"/>
</dbReference>
<dbReference type="Pfam" id="PF03062">
    <property type="entry name" value="MBOAT"/>
    <property type="match status" value="1"/>
</dbReference>
<feature type="transmembrane region" description="Helical" evidence="13">
    <location>
        <begin position="118"/>
        <end position="142"/>
    </location>
</feature>
<dbReference type="OrthoDB" id="10039049at2759"/>
<evidence type="ECO:0000256" key="1">
    <source>
        <dbReference type="ARBA" id="ARBA00004477"/>
    </source>
</evidence>
<comment type="similarity">
    <text evidence="2 10">Belongs to the membrane-bound acyltransferase family. Sterol o-acyltransferase subfamily.</text>
</comment>
<feature type="active site" evidence="11">
    <location>
        <position position="520"/>
    </location>
</feature>
<evidence type="ECO:0000256" key="5">
    <source>
        <dbReference type="ARBA" id="ARBA00022824"/>
    </source>
</evidence>
<evidence type="ECO:0000256" key="2">
    <source>
        <dbReference type="ARBA" id="ARBA00009010"/>
    </source>
</evidence>
<evidence type="ECO:0000256" key="4">
    <source>
        <dbReference type="ARBA" id="ARBA00022692"/>
    </source>
</evidence>
<gene>
    <name evidence="14" type="ORF">SISSUDRAFT_1068984</name>
</gene>
<keyword evidence="15" id="KW-1185">Reference proteome</keyword>
<evidence type="ECO:0000256" key="13">
    <source>
        <dbReference type="SAM" id="Phobius"/>
    </source>
</evidence>
<feature type="transmembrane region" description="Helical" evidence="13">
    <location>
        <begin position="149"/>
        <end position="171"/>
    </location>
</feature>
<dbReference type="GO" id="GO:0005789">
    <property type="term" value="C:endoplasmic reticulum membrane"/>
    <property type="evidence" value="ECO:0007669"/>
    <property type="project" value="UniProtKB-SubCell"/>
</dbReference>
<dbReference type="Proteomes" id="UP000076798">
    <property type="component" value="Unassembled WGS sequence"/>
</dbReference>
<feature type="transmembrane region" description="Helical" evidence="13">
    <location>
        <begin position="533"/>
        <end position="551"/>
    </location>
</feature>
<name>A0A166HTW4_9AGAM</name>